<name>A0A2G5C7L3_AQUCA</name>
<feature type="domain" description="Bifunctional inhibitor/plant lipid transfer protein/seed storage helical" evidence="3">
    <location>
        <begin position="27"/>
        <end position="111"/>
    </location>
</feature>
<proteinExistence type="inferred from homology"/>
<dbReference type="STRING" id="218851.A0A2G5C7L3"/>
<reference evidence="4 5" key="1">
    <citation type="submission" date="2017-09" db="EMBL/GenBank/DDBJ databases">
        <title>WGS assembly of Aquilegia coerulea Goldsmith.</title>
        <authorList>
            <person name="Hodges S."/>
            <person name="Kramer E."/>
            <person name="Nordborg M."/>
            <person name="Tomkins J."/>
            <person name="Borevitz J."/>
            <person name="Derieg N."/>
            <person name="Yan J."/>
            <person name="Mihaltcheva S."/>
            <person name="Hayes R.D."/>
            <person name="Rokhsar D."/>
        </authorList>
    </citation>
    <scope>NUCLEOTIDE SEQUENCE [LARGE SCALE GENOMIC DNA]</scope>
    <source>
        <strain evidence="5">cv. Goldsmith</strain>
    </source>
</reference>
<dbReference type="Gene3D" id="1.10.110.10">
    <property type="entry name" value="Plant lipid-transfer and hydrophobic proteins"/>
    <property type="match status" value="1"/>
</dbReference>
<dbReference type="InterPro" id="IPR036312">
    <property type="entry name" value="Bifun_inhib/LTP/seed_sf"/>
</dbReference>
<protein>
    <recommendedName>
        <fullName evidence="1">Non-specific lipid-transfer protein</fullName>
    </recommendedName>
</protein>
<sequence>MKKVAVCVVMVLAMIQLMVEPSQAVNCIQISLSLRQCVPYITGMATEPATGCCDGIKQLKGLVTTADKRQACKCAKQLATLMPIIKDDAVSALPGKCDTPLSFPISKDFDCDSLVLSTIHNYIMF</sequence>
<keyword evidence="2" id="KW-0732">Signal</keyword>
<evidence type="ECO:0000259" key="3">
    <source>
        <dbReference type="SMART" id="SM00499"/>
    </source>
</evidence>
<dbReference type="GO" id="GO:0008289">
    <property type="term" value="F:lipid binding"/>
    <property type="evidence" value="ECO:0007669"/>
    <property type="project" value="UniProtKB-KW"/>
</dbReference>
<feature type="chain" id="PRO_5013740865" description="Non-specific lipid-transfer protein" evidence="2">
    <location>
        <begin position="25"/>
        <end position="125"/>
    </location>
</feature>
<dbReference type="InterPro" id="IPR016140">
    <property type="entry name" value="Bifunc_inhib/LTP/seed_store"/>
</dbReference>
<dbReference type="GO" id="GO:0006869">
    <property type="term" value="P:lipid transport"/>
    <property type="evidence" value="ECO:0007669"/>
    <property type="project" value="InterPro"/>
</dbReference>
<evidence type="ECO:0000256" key="1">
    <source>
        <dbReference type="RuleBase" id="RU000628"/>
    </source>
</evidence>
<comment type="similarity">
    <text evidence="1">Belongs to the plant LTP family.</text>
</comment>
<accession>A0A2G5C7L3</accession>
<dbReference type="PANTHER" id="PTHR33076">
    <property type="entry name" value="NON-SPECIFIC LIPID-TRANSFER PROTEIN 2-RELATED"/>
    <property type="match status" value="1"/>
</dbReference>
<dbReference type="SMART" id="SM00499">
    <property type="entry name" value="AAI"/>
    <property type="match status" value="1"/>
</dbReference>
<dbReference type="EMBL" id="KZ305098">
    <property type="protein sequence ID" value="PIA27256.1"/>
    <property type="molecule type" value="Genomic_DNA"/>
</dbReference>
<evidence type="ECO:0000313" key="5">
    <source>
        <dbReference type="Proteomes" id="UP000230069"/>
    </source>
</evidence>
<dbReference type="CDD" id="cd01960">
    <property type="entry name" value="nsLTP1"/>
    <property type="match status" value="1"/>
</dbReference>
<feature type="signal peptide" evidence="2">
    <location>
        <begin position="1"/>
        <end position="24"/>
    </location>
</feature>
<dbReference type="Pfam" id="PF00234">
    <property type="entry name" value="Tryp_alpha_amyl"/>
    <property type="match status" value="1"/>
</dbReference>
<evidence type="ECO:0000256" key="2">
    <source>
        <dbReference type="SAM" id="SignalP"/>
    </source>
</evidence>
<dbReference type="PRINTS" id="PR00382">
    <property type="entry name" value="LIPIDTRNSFER"/>
</dbReference>
<dbReference type="AlphaFoldDB" id="A0A2G5C7L3"/>
<dbReference type="InterPro" id="IPR000528">
    <property type="entry name" value="Plant_nsLTP"/>
</dbReference>
<organism evidence="4 5">
    <name type="scientific">Aquilegia coerulea</name>
    <name type="common">Rocky mountain columbine</name>
    <dbReference type="NCBI Taxonomy" id="218851"/>
    <lineage>
        <taxon>Eukaryota</taxon>
        <taxon>Viridiplantae</taxon>
        <taxon>Streptophyta</taxon>
        <taxon>Embryophyta</taxon>
        <taxon>Tracheophyta</taxon>
        <taxon>Spermatophyta</taxon>
        <taxon>Magnoliopsida</taxon>
        <taxon>Ranunculales</taxon>
        <taxon>Ranunculaceae</taxon>
        <taxon>Thalictroideae</taxon>
        <taxon>Aquilegia</taxon>
    </lineage>
</organism>
<keyword evidence="5" id="KW-1185">Reference proteome</keyword>
<gene>
    <name evidence="4" type="ORF">AQUCO_08100001v1</name>
</gene>
<dbReference type="OrthoDB" id="649864at2759"/>
<dbReference type="Proteomes" id="UP000230069">
    <property type="component" value="Unassembled WGS sequence"/>
</dbReference>
<comment type="function">
    <text evidence="1">Plant non-specific lipid-transfer proteins transfer phospholipids as well as galactolipids across membranes. May play a role in wax or cutin deposition in the cell walls of expanding epidermal cells and certain secretory tissues.</text>
</comment>
<keyword evidence="1" id="KW-0813">Transport</keyword>
<evidence type="ECO:0000313" key="4">
    <source>
        <dbReference type="EMBL" id="PIA27256.1"/>
    </source>
</evidence>
<dbReference type="InParanoid" id="A0A2G5C7L3"/>
<dbReference type="SUPFAM" id="SSF47699">
    <property type="entry name" value="Bifunctional inhibitor/lipid-transfer protein/seed storage 2S albumin"/>
    <property type="match status" value="1"/>
</dbReference>
<keyword evidence="1" id="KW-0446">Lipid-binding</keyword>